<dbReference type="EMBL" id="BAAAIE010000011">
    <property type="protein sequence ID" value="GAA0975582.1"/>
    <property type="molecule type" value="Genomic_DNA"/>
</dbReference>
<accession>A0ABN1S6F0</accession>
<dbReference type="Proteomes" id="UP001500033">
    <property type="component" value="Unassembled WGS sequence"/>
</dbReference>
<evidence type="ECO:0000259" key="4">
    <source>
        <dbReference type="Pfam" id="PF22725"/>
    </source>
</evidence>
<dbReference type="PANTHER" id="PTHR22604:SF105">
    <property type="entry name" value="TRANS-1,2-DIHYDROBENZENE-1,2-DIOL DEHYDROGENASE"/>
    <property type="match status" value="1"/>
</dbReference>
<evidence type="ECO:0000256" key="2">
    <source>
        <dbReference type="ARBA" id="ARBA00023002"/>
    </source>
</evidence>
<evidence type="ECO:0000313" key="6">
    <source>
        <dbReference type="Proteomes" id="UP001500033"/>
    </source>
</evidence>
<dbReference type="SUPFAM" id="SSF51735">
    <property type="entry name" value="NAD(P)-binding Rossmann-fold domains"/>
    <property type="match status" value="1"/>
</dbReference>
<comment type="caution">
    <text evidence="5">The sequence shown here is derived from an EMBL/GenBank/DDBJ whole genome shotgun (WGS) entry which is preliminary data.</text>
</comment>
<proteinExistence type="inferred from homology"/>
<keyword evidence="2" id="KW-0560">Oxidoreductase</keyword>
<dbReference type="Gene3D" id="3.30.360.10">
    <property type="entry name" value="Dihydrodipicolinate Reductase, domain 2"/>
    <property type="match status" value="1"/>
</dbReference>
<organism evidence="5 6">
    <name type="scientific">Streptomyces rhizosphaericus</name>
    <dbReference type="NCBI Taxonomy" id="114699"/>
    <lineage>
        <taxon>Bacteria</taxon>
        <taxon>Bacillati</taxon>
        <taxon>Actinomycetota</taxon>
        <taxon>Actinomycetes</taxon>
        <taxon>Kitasatosporales</taxon>
        <taxon>Streptomycetaceae</taxon>
        <taxon>Streptomyces</taxon>
        <taxon>Streptomyces violaceusniger group</taxon>
    </lineage>
</organism>
<dbReference type="Pfam" id="PF22725">
    <property type="entry name" value="GFO_IDH_MocA_C3"/>
    <property type="match status" value="1"/>
</dbReference>
<dbReference type="InterPro" id="IPR050984">
    <property type="entry name" value="Gfo/Idh/MocA_domain"/>
</dbReference>
<dbReference type="InterPro" id="IPR036291">
    <property type="entry name" value="NAD(P)-bd_dom_sf"/>
</dbReference>
<dbReference type="InterPro" id="IPR055170">
    <property type="entry name" value="GFO_IDH_MocA-like_dom"/>
</dbReference>
<dbReference type="SUPFAM" id="SSF55347">
    <property type="entry name" value="Glyceraldehyde-3-phosphate dehydrogenase-like, C-terminal domain"/>
    <property type="match status" value="1"/>
</dbReference>
<name>A0ABN1S6F0_9ACTN</name>
<comment type="similarity">
    <text evidence="1">Belongs to the Gfo/Idh/MocA family.</text>
</comment>
<evidence type="ECO:0000259" key="3">
    <source>
        <dbReference type="Pfam" id="PF01408"/>
    </source>
</evidence>
<evidence type="ECO:0000256" key="1">
    <source>
        <dbReference type="ARBA" id="ARBA00010928"/>
    </source>
</evidence>
<feature type="domain" description="Gfo/Idh/MocA-like oxidoreductase N-terminal" evidence="3">
    <location>
        <begin position="4"/>
        <end position="120"/>
    </location>
</feature>
<keyword evidence="6" id="KW-1185">Reference proteome</keyword>
<gene>
    <name evidence="5" type="ORF">GCM10009576_024670</name>
</gene>
<feature type="domain" description="GFO/IDH/MocA-like oxidoreductase" evidence="4">
    <location>
        <begin position="132"/>
        <end position="248"/>
    </location>
</feature>
<protein>
    <submittedName>
        <fullName evidence="5">Gfo/Idh/MocA family oxidoreductase</fullName>
    </submittedName>
</protein>
<sequence>MEPLRIGVLGCAGIARRRMLPAFRACPGTELVAVASRNHRRARETASEAGCEAVHGYAELLSRPDVDAVYVPLPAALHERWIRAALEAGKHVLGEKPLTTDPAATTGLAELAAASGLALRENVMFVHHAQHAAVRHLVADGAIGEVRAFRAAFTVPRLPNGDIRYDPELGGGALWDTGVYPVRAALHFLGEDLEVVGATLTRGGPGLAVDTAGATLLRDAAGAGAHLTFGLEHAYRSEYEIWGSTGALMVDRAFTPPAGMPPRVRLQRGDEVTDLDLPADDQVLRAVAYFADAARTGAALEPAALHQADLLDRIRRSACVR</sequence>
<dbReference type="Gene3D" id="3.40.50.720">
    <property type="entry name" value="NAD(P)-binding Rossmann-like Domain"/>
    <property type="match status" value="1"/>
</dbReference>
<dbReference type="Pfam" id="PF01408">
    <property type="entry name" value="GFO_IDH_MocA"/>
    <property type="match status" value="1"/>
</dbReference>
<dbReference type="PANTHER" id="PTHR22604">
    <property type="entry name" value="OXIDOREDUCTASES"/>
    <property type="match status" value="1"/>
</dbReference>
<reference evidence="5 6" key="1">
    <citation type="journal article" date="2019" name="Int. J. Syst. Evol. Microbiol.">
        <title>The Global Catalogue of Microorganisms (GCM) 10K type strain sequencing project: providing services to taxonomists for standard genome sequencing and annotation.</title>
        <authorList>
            <consortium name="The Broad Institute Genomics Platform"/>
            <consortium name="The Broad Institute Genome Sequencing Center for Infectious Disease"/>
            <person name="Wu L."/>
            <person name="Ma J."/>
        </authorList>
    </citation>
    <scope>NUCLEOTIDE SEQUENCE [LARGE SCALE GENOMIC DNA]</scope>
    <source>
        <strain evidence="5 6">JCM 11445</strain>
    </source>
</reference>
<dbReference type="InterPro" id="IPR000683">
    <property type="entry name" value="Gfo/Idh/MocA-like_OxRdtase_N"/>
</dbReference>
<evidence type="ECO:0000313" key="5">
    <source>
        <dbReference type="EMBL" id="GAA0975582.1"/>
    </source>
</evidence>